<comment type="caution">
    <text evidence="2">The sequence shown here is derived from an EMBL/GenBank/DDBJ whole genome shotgun (WGS) entry which is preliminary data.</text>
</comment>
<dbReference type="InterPro" id="IPR004332">
    <property type="entry name" value="Transposase_MuDR"/>
</dbReference>
<dbReference type="PANTHER" id="PTHR31973">
    <property type="entry name" value="POLYPROTEIN, PUTATIVE-RELATED"/>
    <property type="match status" value="1"/>
</dbReference>
<organism evidence="2 3">
    <name type="scientific">Arachis hypogaea</name>
    <name type="common">Peanut</name>
    <dbReference type="NCBI Taxonomy" id="3818"/>
    <lineage>
        <taxon>Eukaryota</taxon>
        <taxon>Viridiplantae</taxon>
        <taxon>Streptophyta</taxon>
        <taxon>Embryophyta</taxon>
        <taxon>Tracheophyta</taxon>
        <taxon>Spermatophyta</taxon>
        <taxon>Magnoliopsida</taxon>
        <taxon>eudicotyledons</taxon>
        <taxon>Gunneridae</taxon>
        <taxon>Pentapetalae</taxon>
        <taxon>rosids</taxon>
        <taxon>fabids</taxon>
        <taxon>Fabales</taxon>
        <taxon>Fabaceae</taxon>
        <taxon>Papilionoideae</taxon>
        <taxon>50 kb inversion clade</taxon>
        <taxon>dalbergioids sensu lato</taxon>
        <taxon>Dalbergieae</taxon>
        <taxon>Pterocarpus clade</taxon>
        <taxon>Arachis</taxon>
    </lineage>
</organism>
<dbReference type="EMBL" id="SDMP01000014">
    <property type="protein sequence ID" value="RYR14859.1"/>
    <property type="molecule type" value="Genomic_DNA"/>
</dbReference>
<keyword evidence="3" id="KW-1185">Reference proteome</keyword>
<dbReference type="AlphaFoldDB" id="A0A444ZL04"/>
<evidence type="ECO:0000313" key="2">
    <source>
        <dbReference type="EMBL" id="RYR14859.1"/>
    </source>
</evidence>
<evidence type="ECO:0000259" key="1">
    <source>
        <dbReference type="Pfam" id="PF03108"/>
    </source>
</evidence>
<feature type="domain" description="Transposase MuDR plant" evidence="1">
    <location>
        <begin position="15"/>
        <end position="78"/>
    </location>
</feature>
<accession>A0A444ZL04</accession>
<dbReference type="Proteomes" id="UP000289738">
    <property type="component" value="Chromosome B04"/>
</dbReference>
<dbReference type="PANTHER" id="PTHR31973:SF187">
    <property type="entry name" value="MUTATOR TRANSPOSASE MUDRA PROTEIN"/>
    <property type="match status" value="1"/>
</dbReference>
<name>A0A444ZL04_ARAHY</name>
<gene>
    <name evidence="2" type="ORF">Ahy_B04g071557</name>
</gene>
<protein>
    <recommendedName>
        <fullName evidence="1">Transposase MuDR plant domain-containing protein</fullName>
    </recommendedName>
</protein>
<reference evidence="2 3" key="1">
    <citation type="submission" date="2019-01" db="EMBL/GenBank/DDBJ databases">
        <title>Sequencing of cultivated peanut Arachis hypogaea provides insights into genome evolution and oil improvement.</title>
        <authorList>
            <person name="Chen X."/>
        </authorList>
    </citation>
    <scope>NUCLEOTIDE SEQUENCE [LARGE SCALE GENOMIC DNA]</scope>
    <source>
        <strain evidence="3">cv. Fuhuasheng</strain>
        <tissue evidence="2">Leaves</tissue>
    </source>
</reference>
<evidence type="ECO:0000313" key="3">
    <source>
        <dbReference type="Proteomes" id="UP000289738"/>
    </source>
</evidence>
<sequence>MFPIFSQGTRFGQLMLQVGMKFNTKQEFMEAVRDFTIQEGRQIKFRRNESYRVGAVCKWKNEEVKCPWVAYAYKDHEETYWQLKTMNKNRTANKKWLAQNLVKKLRKYHNLKYCKAVAYFKRRCDLDLNKSSLTRALTDARNAVYGDAATQYGRLRQSCAHRKADDIACALAAAAVAVVAKFKSQDGANANAPNDAVATIGIQTVDTPQASEIDITQPAVSQPEIIEHVPPPPPPLTRLDKLPHKRRATSGVDPMQGASSGTASKFTEFMKFVSIPDL</sequence>
<proteinExistence type="predicted"/>
<dbReference type="Pfam" id="PF03108">
    <property type="entry name" value="DBD_Tnp_Mut"/>
    <property type="match status" value="1"/>
</dbReference>